<accession>A0A9P6WRY0</accession>
<dbReference type="Proteomes" id="UP000716291">
    <property type="component" value="Unassembled WGS sequence"/>
</dbReference>
<gene>
    <name evidence="1" type="ORF">G6F64_015548</name>
</gene>
<dbReference type="AlphaFoldDB" id="A0A9P6WRY0"/>
<proteinExistence type="predicted"/>
<reference evidence="1" key="1">
    <citation type="journal article" date="2020" name="Microb. Genom.">
        <title>Genetic diversity of clinical and environmental Mucorales isolates obtained from an investigation of mucormycosis cases among solid organ transplant recipients.</title>
        <authorList>
            <person name="Nguyen M.H."/>
            <person name="Kaul D."/>
            <person name="Muto C."/>
            <person name="Cheng S.J."/>
            <person name="Richter R.A."/>
            <person name="Bruno V.M."/>
            <person name="Liu G."/>
            <person name="Beyhan S."/>
            <person name="Sundermann A.J."/>
            <person name="Mounaud S."/>
            <person name="Pasculle A.W."/>
            <person name="Nierman W.C."/>
            <person name="Driscoll E."/>
            <person name="Cumbie R."/>
            <person name="Clancy C.J."/>
            <person name="Dupont C.L."/>
        </authorList>
    </citation>
    <scope>NUCLEOTIDE SEQUENCE</scope>
    <source>
        <strain evidence="1">GL11</strain>
    </source>
</reference>
<sequence length="72" mass="8575">MRNQDLVVALRSYYRRLYGDQSIIDIEANPVLFAERLWTDSMVISSLLYRRKKKLTTAADNFVLFEAGRYRR</sequence>
<dbReference type="EMBL" id="JAANQT010015973">
    <property type="protein sequence ID" value="KAG1272114.1"/>
    <property type="molecule type" value="Genomic_DNA"/>
</dbReference>
<dbReference type="OrthoDB" id="2289822at2759"/>
<comment type="caution">
    <text evidence="1">The sequence shown here is derived from an EMBL/GenBank/DDBJ whole genome shotgun (WGS) entry which is preliminary data.</text>
</comment>
<protein>
    <submittedName>
        <fullName evidence="1">Uncharacterized protein</fullName>
    </submittedName>
</protein>
<organism evidence="1 2">
    <name type="scientific">Rhizopus oryzae</name>
    <name type="common">Mucormycosis agent</name>
    <name type="synonym">Rhizopus arrhizus var. delemar</name>
    <dbReference type="NCBI Taxonomy" id="64495"/>
    <lineage>
        <taxon>Eukaryota</taxon>
        <taxon>Fungi</taxon>
        <taxon>Fungi incertae sedis</taxon>
        <taxon>Mucoromycota</taxon>
        <taxon>Mucoromycotina</taxon>
        <taxon>Mucoromycetes</taxon>
        <taxon>Mucorales</taxon>
        <taxon>Mucorineae</taxon>
        <taxon>Rhizopodaceae</taxon>
        <taxon>Rhizopus</taxon>
    </lineage>
</organism>
<keyword evidence="2" id="KW-1185">Reference proteome</keyword>
<name>A0A9P6WRY0_RHIOR</name>
<evidence type="ECO:0000313" key="2">
    <source>
        <dbReference type="Proteomes" id="UP000716291"/>
    </source>
</evidence>
<evidence type="ECO:0000313" key="1">
    <source>
        <dbReference type="EMBL" id="KAG1272114.1"/>
    </source>
</evidence>